<keyword evidence="3" id="KW-0804">Transcription</keyword>
<organism evidence="5 6">
    <name type="scientific">Paraburkholderia sabiae</name>
    <dbReference type="NCBI Taxonomy" id="273251"/>
    <lineage>
        <taxon>Bacteria</taxon>
        <taxon>Pseudomonadati</taxon>
        <taxon>Pseudomonadota</taxon>
        <taxon>Betaproteobacteria</taxon>
        <taxon>Burkholderiales</taxon>
        <taxon>Burkholderiaceae</taxon>
        <taxon>Paraburkholderia</taxon>
    </lineage>
</organism>
<dbReference type="Gene3D" id="1.10.1660.10">
    <property type="match status" value="1"/>
</dbReference>
<dbReference type="PANTHER" id="PTHR30204:SF94">
    <property type="entry name" value="HEAVY METAL-DEPENDENT TRANSCRIPTIONAL REGULATOR HI_0293-RELATED"/>
    <property type="match status" value="1"/>
</dbReference>
<evidence type="ECO:0000256" key="1">
    <source>
        <dbReference type="ARBA" id="ARBA00023015"/>
    </source>
</evidence>
<dbReference type="SUPFAM" id="SSF46955">
    <property type="entry name" value="Putative DNA-binding domain"/>
    <property type="match status" value="1"/>
</dbReference>
<dbReference type="InterPro" id="IPR000551">
    <property type="entry name" value="MerR-type_HTH_dom"/>
</dbReference>
<dbReference type="SMART" id="SM00422">
    <property type="entry name" value="HTH_MERR"/>
    <property type="match status" value="1"/>
</dbReference>
<evidence type="ECO:0000259" key="4">
    <source>
        <dbReference type="PROSITE" id="PS50937"/>
    </source>
</evidence>
<reference evidence="5 6" key="1">
    <citation type="submission" date="2024-01" db="EMBL/GenBank/DDBJ databases">
        <title>The diversity of rhizobia nodulating Mimosa spp. in eleven states of Brazil covering several biomes is determined by host plant, location, and edaphic factors.</title>
        <authorList>
            <person name="Rouws L."/>
            <person name="Barauna A."/>
            <person name="Beukes C."/>
            <person name="De Faria S.M."/>
            <person name="Gross E."/>
            <person name="Dos Reis Junior F.B."/>
            <person name="Simon M."/>
            <person name="Maluk M."/>
            <person name="Odee D.W."/>
            <person name="Kenicer G."/>
            <person name="Young J.P.W."/>
            <person name="Reis V.M."/>
            <person name="Zilli J."/>
            <person name="James E.K."/>
        </authorList>
    </citation>
    <scope>NUCLEOTIDE SEQUENCE [LARGE SCALE GENOMIC DNA]</scope>
    <source>
        <strain evidence="5 6">JPY77</strain>
    </source>
</reference>
<evidence type="ECO:0000256" key="3">
    <source>
        <dbReference type="ARBA" id="ARBA00023163"/>
    </source>
</evidence>
<evidence type="ECO:0000313" key="5">
    <source>
        <dbReference type="EMBL" id="MEM5286437.1"/>
    </source>
</evidence>
<dbReference type="EMBL" id="JAZHGC010000008">
    <property type="protein sequence ID" value="MEM5286437.1"/>
    <property type="molecule type" value="Genomic_DNA"/>
</dbReference>
<keyword evidence="6" id="KW-1185">Reference proteome</keyword>
<keyword evidence="2" id="KW-0238">DNA-binding</keyword>
<dbReference type="PROSITE" id="PS50937">
    <property type="entry name" value="HTH_MERR_2"/>
    <property type="match status" value="1"/>
</dbReference>
<proteinExistence type="predicted"/>
<accession>A0ABU9QAG5</accession>
<gene>
    <name evidence="5" type="ORF">V4C55_12010</name>
</gene>
<evidence type="ECO:0000313" key="6">
    <source>
        <dbReference type="Proteomes" id="UP001494588"/>
    </source>
</evidence>
<dbReference type="PANTHER" id="PTHR30204">
    <property type="entry name" value="REDOX-CYCLING DRUG-SENSING TRANSCRIPTIONAL ACTIVATOR SOXR"/>
    <property type="match status" value="1"/>
</dbReference>
<name>A0ABU9QAG5_9BURK</name>
<dbReference type="PROSITE" id="PS00552">
    <property type="entry name" value="HTH_MERR_1"/>
    <property type="match status" value="1"/>
</dbReference>
<keyword evidence="1" id="KW-0805">Transcription regulation</keyword>
<protein>
    <submittedName>
        <fullName evidence="5">MerR family transcriptional regulator</fullName>
    </submittedName>
</protein>
<comment type="caution">
    <text evidence="5">The sequence shown here is derived from an EMBL/GenBank/DDBJ whole genome shotgun (WGS) entry which is preliminary data.</text>
</comment>
<feature type="domain" description="HTH merR-type" evidence="4">
    <location>
        <begin position="1"/>
        <end position="71"/>
    </location>
</feature>
<sequence>MLISELAKLSGLSKDGIRHYEEVGLIRSTARQAGSRTYREYGADALDVIIKVRNAQRLGFALKDIGPLMQAYEANTFSLEETIGILEERLQEVRGKIDELRQSEAYIVEKIALYQKTRDMEALVSVRTARPKRSLKGRRGR</sequence>
<dbReference type="Proteomes" id="UP001494588">
    <property type="component" value="Unassembled WGS sequence"/>
</dbReference>
<dbReference type="Pfam" id="PF13411">
    <property type="entry name" value="MerR_1"/>
    <property type="match status" value="1"/>
</dbReference>
<dbReference type="RefSeq" id="WP_201650243.1">
    <property type="nucleotide sequence ID" value="NZ_CAJHCS010000007.1"/>
</dbReference>
<dbReference type="InterPro" id="IPR009061">
    <property type="entry name" value="DNA-bd_dom_put_sf"/>
</dbReference>
<evidence type="ECO:0000256" key="2">
    <source>
        <dbReference type="ARBA" id="ARBA00023125"/>
    </source>
</evidence>
<dbReference type="InterPro" id="IPR047057">
    <property type="entry name" value="MerR_fam"/>
</dbReference>